<accession>A0AA96J8M9</accession>
<evidence type="ECO:0000259" key="1">
    <source>
        <dbReference type="PROSITE" id="PS50883"/>
    </source>
</evidence>
<dbReference type="SMART" id="SM00052">
    <property type="entry name" value="EAL"/>
    <property type="match status" value="1"/>
</dbReference>
<dbReference type="InterPro" id="IPR035919">
    <property type="entry name" value="EAL_sf"/>
</dbReference>
<evidence type="ECO:0000313" key="2">
    <source>
        <dbReference type="EMBL" id="WNM25228.1"/>
    </source>
</evidence>
<dbReference type="PANTHER" id="PTHR33121:SF70">
    <property type="entry name" value="SIGNALING PROTEIN YKOW"/>
    <property type="match status" value="1"/>
</dbReference>
<dbReference type="Proteomes" id="UP001304125">
    <property type="component" value="Chromosome"/>
</dbReference>
<keyword evidence="3" id="KW-1185">Reference proteome</keyword>
<dbReference type="AlphaFoldDB" id="A0AA96J8M9"/>
<feature type="domain" description="EAL" evidence="1">
    <location>
        <begin position="8"/>
        <end position="252"/>
    </location>
</feature>
<reference evidence="2 3" key="1">
    <citation type="submission" date="2023-09" db="EMBL/GenBank/DDBJ databases">
        <title>Demequina sp. a novel bacteria isolated from Capsicum annuum.</title>
        <authorList>
            <person name="Humaira Z."/>
            <person name="Lee J."/>
            <person name="Cho D."/>
        </authorList>
    </citation>
    <scope>NUCLEOTIDE SEQUENCE [LARGE SCALE GENOMIC DNA]</scope>
    <source>
        <strain evidence="2 3">OYTSA14</strain>
    </source>
</reference>
<evidence type="ECO:0000313" key="3">
    <source>
        <dbReference type="Proteomes" id="UP001304125"/>
    </source>
</evidence>
<dbReference type="EMBL" id="CP134879">
    <property type="protein sequence ID" value="WNM25228.1"/>
    <property type="molecule type" value="Genomic_DNA"/>
</dbReference>
<dbReference type="CDD" id="cd01948">
    <property type="entry name" value="EAL"/>
    <property type="match status" value="1"/>
</dbReference>
<name>A0AA96J8M9_9MICO</name>
<dbReference type="PANTHER" id="PTHR33121">
    <property type="entry name" value="CYCLIC DI-GMP PHOSPHODIESTERASE PDEF"/>
    <property type="match status" value="1"/>
</dbReference>
<proteinExistence type="predicted"/>
<dbReference type="InterPro" id="IPR050706">
    <property type="entry name" value="Cyclic-di-GMP_PDE-like"/>
</dbReference>
<dbReference type="RefSeq" id="WP_313500020.1">
    <property type="nucleotide sequence ID" value="NZ_CP134879.1"/>
</dbReference>
<gene>
    <name evidence="2" type="ORF">RN606_03510</name>
</gene>
<dbReference type="Gene3D" id="3.20.20.450">
    <property type="entry name" value="EAL domain"/>
    <property type="match status" value="1"/>
</dbReference>
<protein>
    <submittedName>
        <fullName evidence="2">EAL domain-containing protein</fullName>
    </submittedName>
</protein>
<dbReference type="PROSITE" id="PS50883">
    <property type="entry name" value="EAL"/>
    <property type="match status" value="1"/>
</dbReference>
<dbReference type="GO" id="GO:0071111">
    <property type="term" value="F:cyclic-guanylate-specific phosphodiesterase activity"/>
    <property type="evidence" value="ECO:0007669"/>
    <property type="project" value="InterPro"/>
</dbReference>
<sequence>MHSTNRFDARWTAMLDDAFAGVGVKVHVQPVVELTTGRVMSFEAFARFDNPQAGGAGPVVWFARARERGQVGELQAAVLREVLSLAPRLPGGALLGVNVEPDAIASPQTREVLLDHGDLTGVVIELTEHAPWSWSEVGPTVTELRARGARMAIDDAGTGYAALEKIAFLDPVTLKLDRSIVSGLAASPDQEIAIDRLGTLARHAGAVLVAEGVESLDDARRLIDCGVPYAQGYLLAPPGPPWPAPDPAAVHALARITAA</sequence>
<dbReference type="SUPFAM" id="SSF141868">
    <property type="entry name" value="EAL domain-like"/>
    <property type="match status" value="1"/>
</dbReference>
<dbReference type="Pfam" id="PF00563">
    <property type="entry name" value="EAL"/>
    <property type="match status" value="1"/>
</dbReference>
<dbReference type="InterPro" id="IPR001633">
    <property type="entry name" value="EAL_dom"/>
</dbReference>
<organism evidence="2 3">
    <name type="scientific">Demequina capsici</name>
    <dbReference type="NCBI Taxonomy" id="3075620"/>
    <lineage>
        <taxon>Bacteria</taxon>
        <taxon>Bacillati</taxon>
        <taxon>Actinomycetota</taxon>
        <taxon>Actinomycetes</taxon>
        <taxon>Micrococcales</taxon>
        <taxon>Demequinaceae</taxon>
        <taxon>Demequina</taxon>
    </lineage>
</organism>